<reference evidence="2 3" key="1">
    <citation type="submission" date="2018-10" db="EMBL/GenBank/DDBJ databases">
        <title>Genomic Encyclopedia of Type Strains, Phase IV (KMG-IV): sequencing the most valuable type-strain genomes for metagenomic binning, comparative biology and taxonomic classification.</title>
        <authorList>
            <person name="Goeker M."/>
        </authorList>
    </citation>
    <scope>NUCLEOTIDE SEQUENCE [LARGE SCALE GENOMIC DNA]</scope>
    <source>
        <strain evidence="2 3">DSM 23229</strain>
    </source>
</reference>
<proteinExistence type="predicted"/>
<name>A0A420WW51_9GAMM</name>
<organism evidence="2 3">
    <name type="scientific">Kushneria sinocarnis</name>
    <dbReference type="NCBI Taxonomy" id="595502"/>
    <lineage>
        <taxon>Bacteria</taxon>
        <taxon>Pseudomonadati</taxon>
        <taxon>Pseudomonadota</taxon>
        <taxon>Gammaproteobacteria</taxon>
        <taxon>Oceanospirillales</taxon>
        <taxon>Halomonadaceae</taxon>
        <taxon>Kushneria</taxon>
    </lineage>
</organism>
<keyword evidence="3" id="KW-1185">Reference proteome</keyword>
<gene>
    <name evidence="2" type="ORF">C7446_1877</name>
</gene>
<sequence>MASQNGPGIARESESEVSGALIGRLIRRLMPFLLLSLGRLGLSGGGTDPRATGATDRSPAPVRS</sequence>
<feature type="region of interest" description="Disordered" evidence="1">
    <location>
        <begin position="42"/>
        <end position="64"/>
    </location>
</feature>
<dbReference type="RefSeq" id="WP_121172833.1">
    <property type="nucleotide sequence ID" value="NZ_RBIN01000005.1"/>
</dbReference>
<comment type="caution">
    <text evidence="2">The sequence shown here is derived from an EMBL/GenBank/DDBJ whole genome shotgun (WGS) entry which is preliminary data.</text>
</comment>
<dbReference type="EMBL" id="RBIN01000005">
    <property type="protein sequence ID" value="RKR03356.1"/>
    <property type="molecule type" value="Genomic_DNA"/>
</dbReference>
<evidence type="ECO:0000313" key="3">
    <source>
        <dbReference type="Proteomes" id="UP000281975"/>
    </source>
</evidence>
<evidence type="ECO:0000313" key="2">
    <source>
        <dbReference type="EMBL" id="RKR03356.1"/>
    </source>
</evidence>
<accession>A0A420WW51</accession>
<evidence type="ECO:0000256" key="1">
    <source>
        <dbReference type="SAM" id="MobiDB-lite"/>
    </source>
</evidence>
<dbReference type="AlphaFoldDB" id="A0A420WW51"/>
<dbReference type="Proteomes" id="UP000281975">
    <property type="component" value="Unassembled WGS sequence"/>
</dbReference>
<protein>
    <submittedName>
        <fullName evidence="2">Uncharacterized protein</fullName>
    </submittedName>
</protein>